<dbReference type="RefSeq" id="WP_344804737.1">
    <property type="nucleotide sequence ID" value="NZ_BAABBO010000007.1"/>
</dbReference>
<accession>A0ABP7NYQ8</accession>
<feature type="signal peptide" evidence="2">
    <location>
        <begin position="1"/>
        <end position="23"/>
    </location>
</feature>
<comment type="caution">
    <text evidence="3">The sequence shown here is derived from an EMBL/GenBank/DDBJ whole genome shotgun (WGS) entry which is preliminary data.</text>
</comment>
<reference evidence="4" key="1">
    <citation type="journal article" date="2019" name="Int. J. Syst. Evol. Microbiol.">
        <title>The Global Catalogue of Microorganisms (GCM) 10K type strain sequencing project: providing services to taxonomists for standard genome sequencing and annotation.</title>
        <authorList>
            <consortium name="The Broad Institute Genomics Platform"/>
            <consortium name="The Broad Institute Genome Sequencing Center for Infectious Disease"/>
            <person name="Wu L."/>
            <person name="Ma J."/>
        </authorList>
    </citation>
    <scope>NUCLEOTIDE SEQUENCE [LARGE SCALE GENOMIC DNA]</scope>
    <source>
        <strain evidence="4">JCM 17555</strain>
    </source>
</reference>
<keyword evidence="2" id="KW-0732">Signal</keyword>
<evidence type="ECO:0000256" key="2">
    <source>
        <dbReference type="SAM" id="SignalP"/>
    </source>
</evidence>
<dbReference type="PROSITE" id="PS51257">
    <property type="entry name" value="PROKAR_LIPOPROTEIN"/>
    <property type="match status" value="1"/>
</dbReference>
<evidence type="ECO:0000256" key="1">
    <source>
        <dbReference type="SAM" id="MobiDB-lite"/>
    </source>
</evidence>
<protein>
    <recommendedName>
        <fullName evidence="5">Secreted protein</fullName>
    </recommendedName>
</protein>
<dbReference type="EMBL" id="BAABBO010000007">
    <property type="protein sequence ID" value="GAA3956818.1"/>
    <property type="molecule type" value="Genomic_DNA"/>
</dbReference>
<evidence type="ECO:0000313" key="3">
    <source>
        <dbReference type="EMBL" id="GAA3956818.1"/>
    </source>
</evidence>
<organism evidence="3 4">
    <name type="scientific">Allohahella marinimesophila</name>
    <dbReference type="NCBI Taxonomy" id="1054972"/>
    <lineage>
        <taxon>Bacteria</taxon>
        <taxon>Pseudomonadati</taxon>
        <taxon>Pseudomonadota</taxon>
        <taxon>Gammaproteobacteria</taxon>
        <taxon>Oceanospirillales</taxon>
        <taxon>Hahellaceae</taxon>
        <taxon>Allohahella</taxon>
    </lineage>
</organism>
<sequence length="93" mass="10276">MKILRTVAIASFAGIMLAAAGCAEESDNEVDIVTPEQAEPLEERTSPDPRLNTQELDDAKKRDSVVEPDPDEDSDAVEIPQPAIEYEEYDENQ</sequence>
<evidence type="ECO:0000313" key="4">
    <source>
        <dbReference type="Proteomes" id="UP001501337"/>
    </source>
</evidence>
<dbReference type="Proteomes" id="UP001501337">
    <property type="component" value="Unassembled WGS sequence"/>
</dbReference>
<evidence type="ECO:0008006" key="5">
    <source>
        <dbReference type="Google" id="ProtNLM"/>
    </source>
</evidence>
<gene>
    <name evidence="3" type="ORF">GCM10022278_14210</name>
</gene>
<keyword evidence="4" id="KW-1185">Reference proteome</keyword>
<feature type="region of interest" description="Disordered" evidence="1">
    <location>
        <begin position="25"/>
        <end position="93"/>
    </location>
</feature>
<name>A0ABP7NYQ8_9GAMM</name>
<feature type="compositionally biased region" description="Acidic residues" evidence="1">
    <location>
        <begin position="66"/>
        <end position="76"/>
    </location>
</feature>
<proteinExistence type="predicted"/>
<feature type="chain" id="PRO_5045628038" description="Secreted protein" evidence="2">
    <location>
        <begin position="24"/>
        <end position="93"/>
    </location>
</feature>